<keyword evidence="3" id="KW-1185">Reference proteome</keyword>
<keyword evidence="1" id="KW-0812">Transmembrane</keyword>
<protein>
    <recommendedName>
        <fullName evidence="4">DUF3592 domain-containing protein</fullName>
    </recommendedName>
</protein>
<name>A0A1H7UFJ3_9SPHI</name>
<accession>A0A1H7UFJ3</accession>
<evidence type="ECO:0008006" key="4">
    <source>
        <dbReference type="Google" id="ProtNLM"/>
    </source>
</evidence>
<organism evidence="2 3">
    <name type="scientific">Parapedobacter koreensis</name>
    <dbReference type="NCBI Taxonomy" id="332977"/>
    <lineage>
        <taxon>Bacteria</taxon>
        <taxon>Pseudomonadati</taxon>
        <taxon>Bacteroidota</taxon>
        <taxon>Sphingobacteriia</taxon>
        <taxon>Sphingobacteriales</taxon>
        <taxon>Sphingobacteriaceae</taxon>
        <taxon>Parapedobacter</taxon>
    </lineage>
</organism>
<dbReference type="Proteomes" id="UP000198916">
    <property type="component" value="Unassembled WGS sequence"/>
</dbReference>
<sequence length="133" mass="15533">MNYICLIAFLLTGFLAFQNFKNSYIEYRLAKTEGIKVSAEVINVPDFCQRRNNRIDVKFDGREYSIVISNKNCVDGVYSRGDMVDMIYVSRFDYLFFQKATAGFNYIVSISFFILPLVCLVTSLKKRNKKWKN</sequence>
<dbReference type="EMBL" id="FNZR01000015">
    <property type="protein sequence ID" value="SEL95007.1"/>
    <property type="molecule type" value="Genomic_DNA"/>
</dbReference>
<keyword evidence="1" id="KW-1133">Transmembrane helix</keyword>
<reference evidence="3" key="1">
    <citation type="submission" date="2016-10" db="EMBL/GenBank/DDBJ databases">
        <authorList>
            <person name="Varghese N."/>
            <person name="Submissions S."/>
        </authorList>
    </citation>
    <scope>NUCLEOTIDE SEQUENCE [LARGE SCALE GENOMIC DNA]</scope>
    <source>
        <strain evidence="3">Jip14</strain>
    </source>
</reference>
<keyword evidence="1" id="KW-0472">Membrane</keyword>
<evidence type="ECO:0000313" key="3">
    <source>
        <dbReference type="Proteomes" id="UP000198916"/>
    </source>
</evidence>
<dbReference type="STRING" id="332977.SAMN05421740_1156"/>
<feature type="transmembrane region" description="Helical" evidence="1">
    <location>
        <begin position="104"/>
        <end position="124"/>
    </location>
</feature>
<evidence type="ECO:0000256" key="1">
    <source>
        <dbReference type="SAM" id="Phobius"/>
    </source>
</evidence>
<dbReference type="AlphaFoldDB" id="A0A1H7UFJ3"/>
<gene>
    <name evidence="2" type="ORF">SAMN05421740_1156</name>
</gene>
<evidence type="ECO:0000313" key="2">
    <source>
        <dbReference type="EMBL" id="SEL95007.1"/>
    </source>
</evidence>
<proteinExistence type="predicted"/>